<dbReference type="AlphaFoldDB" id="A0A8J8T572"/>
<dbReference type="Proteomes" id="UP000785679">
    <property type="component" value="Unassembled WGS sequence"/>
</dbReference>
<sequence length="387" mass="45202">MSDTQKDFLKFEQQRLRAHEDAKGLRIEQLTSENEQLKIIISEMRREIESIREKTGGPSGISASQQAQQTIFELRRELYKIQAEKKSIELEKEFLEQQYREVQVDAEMFKQMSEKENELYDVKIRLIQKENEIIMLKQKLNSAERSNLSLKSERDKLIEISNELKAKVMTLEKQGEMKKQSEKLQLYKEVAADSISQANMKESKLDQLKIEVQQMRELVNRFKFEERKPTDEQIATFMDEKENISSINNRVRQGNETFGANNSQKSNSPQRGVRFIDDANSGRPSNQTQPFDTQIMMGNARSIFDDGSYNDTDSFINKTSKQGTQSIIYRSQQSERPPARENSFREEDGNRQRSRSKKRLEVLKNTYNSKMLIEEEDMFPVKGGSPF</sequence>
<protein>
    <submittedName>
        <fullName evidence="3">Uncharacterized protein</fullName>
    </submittedName>
</protein>
<feature type="coiled-coil region" evidence="1">
    <location>
        <begin position="198"/>
        <end position="225"/>
    </location>
</feature>
<feature type="compositionally biased region" description="Polar residues" evidence="2">
    <location>
        <begin position="313"/>
        <end position="335"/>
    </location>
</feature>
<name>A0A8J8T572_HALGN</name>
<reference evidence="3" key="1">
    <citation type="submission" date="2019-06" db="EMBL/GenBank/DDBJ databases">
        <authorList>
            <person name="Zheng W."/>
        </authorList>
    </citation>
    <scope>NUCLEOTIDE SEQUENCE</scope>
    <source>
        <strain evidence="3">QDHG01</strain>
    </source>
</reference>
<gene>
    <name evidence="3" type="ORF">FGO68_gene13745</name>
</gene>
<accession>A0A8J8T572</accession>
<keyword evidence="1" id="KW-0175">Coiled coil</keyword>
<evidence type="ECO:0000313" key="4">
    <source>
        <dbReference type="Proteomes" id="UP000785679"/>
    </source>
</evidence>
<dbReference type="OrthoDB" id="10642029at2759"/>
<evidence type="ECO:0000256" key="1">
    <source>
        <dbReference type="SAM" id="Coils"/>
    </source>
</evidence>
<comment type="caution">
    <text evidence="3">The sequence shown here is derived from an EMBL/GenBank/DDBJ whole genome shotgun (WGS) entry which is preliminary data.</text>
</comment>
<evidence type="ECO:0000313" key="3">
    <source>
        <dbReference type="EMBL" id="TNV82817.1"/>
    </source>
</evidence>
<feature type="compositionally biased region" description="Polar residues" evidence="2">
    <location>
        <begin position="254"/>
        <end position="270"/>
    </location>
</feature>
<keyword evidence="4" id="KW-1185">Reference proteome</keyword>
<feature type="coiled-coil region" evidence="1">
    <location>
        <begin position="27"/>
        <end position="54"/>
    </location>
</feature>
<feature type="coiled-coil region" evidence="1">
    <location>
        <begin position="78"/>
        <end position="174"/>
    </location>
</feature>
<evidence type="ECO:0000256" key="2">
    <source>
        <dbReference type="SAM" id="MobiDB-lite"/>
    </source>
</evidence>
<proteinExistence type="predicted"/>
<feature type="compositionally biased region" description="Polar residues" evidence="2">
    <location>
        <begin position="282"/>
        <end position="292"/>
    </location>
</feature>
<feature type="region of interest" description="Disordered" evidence="2">
    <location>
        <begin position="254"/>
        <end position="292"/>
    </location>
</feature>
<organism evidence="3 4">
    <name type="scientific">Halteria grandinella</name>
    <dbReference type="NCBI Taxonomy" id="5974"/>
    <lineage>
        <taxon>Eukaryota</taxon>
        <taxon>Sar</taxon>
        <taxon>Alveolata</taxon>
        <taxon>Ciliophora</taxon>
        <taxon>Intramacronucleata</taxon>
        <taxon>Spirotrichea</taxon>
        <taxon>Stichotrichia</taxon>
        <taxon>Sporadotrichida</taxon>
        <taxon>Halteriidae</taxon>
        <taxon>Halteria</taxon>
    </lineage>
</organism>
<dbReference type="EMBL" id="RRYP01004499">
    <property type="protein sequence ID" value="TNV82817.1"/>
    <property type="molecule type" value="Genomic_DNA"/>
</dbReference>
<feature type="compositionally biased region" description="Basic and acidic residues" evidence="2">
    <location>
        <begin position="337"/>
        <end position="351"/>
    </location>
</feature>
<feature type="region of interest" description="Disordered" evidence="2">
    <location>
        <begin position="313"/>
        <end position="362"/>
    </location>
</feature>